<evidence type="ECO:0000259" key="2">
    <source>
        <dbReference type="Pfam" id="PF04230"/>
    </source>
</evidence>
<feature type="coiled-coil region" evidence="1">
    <location>
        <begin position="302"/>
        <end position="329"/>
    </location>
</feature>
<reference evidence="4" key="1">
    <citation type="submission" date="2015-09" db="EMBL/GenBank/DDBJ databases">
        <title>Complete sequence of Algoriphagus sp. M8-2.</title>
        <authorList>
            <person name="Shintani M."/>
        </authorList>
    </citation>
    <scope>NUCLEOTIDE SEQUENCE [LARGE SCALE GENOMIC DNA]</scope>
    <source>
        <strain evidence="4">M8-2</strain>
    </source>
</reference>
<dbReference type="RefSeq" id="WP_067549031.1">
    <property type="nucleotide sequence ID" value="NZ_CP012836.1"/>
</dbReference>
<dbReference type="PANTHER" id="PTHR36836">
    <property type="entry name" value="COLANIC ACID BIOSYNTHESIS PROTEIN WCAK"/>
    <property type="match status" value="1"/>
</dbReference>
<organism evidence="3 4">
    <name type="scientific">Algoriphagus sanaruensis</name>
    <dbReference type="NCBI Taxonomy" id="1727163"/>
    <lineage>
        <taxon>Bacteria</taxon>
        <taxon>Pseudomonadati</taxon>
        <taxon>Bacteroidota</taxon>
        <taxon>Cytophagia</taxon>
        <taxon>Cytophagales</taxon>
        <taxon>Cyclobacteriaceae</taxon>
        <taxon>Algoriphagus</taxon>
    </lineage>
</organism>
<dbReference type="Pfam" id="PF04230">
    <property type="entry name" value="PS_pyruv_trans"/>
    <property type="match status" value="1"/>
</dbReference>
<feature type="domain" description="Polysaccharide pyruvyl transferase" evidence="2">
    <location>
        <begin position="12"/>
        <end position="284"/>
    </location>
</feature>
<evidence type="ECO:0000256" key="1">
    <source>
        <dbReference type="SAM" id="Coils"/>
    </source>
</evidence>
<sequence length="354" mass="41065">MRILHTYCLNYNIGDYALGIGVKNLLRKYLDVTLIGNTNLQGREFNSYYIKEVVNKRYDLLVIGGGGIIHGSHWPNGWFWLIEKDLIKEIKIPFIVYGVGYNYWKEEGGIPERGIIHLEETMKHASYFSVRNDGSQLRLGEQFGRTVPAIPDPGFHVDINTQYQRKEEAPYVLIQLANDKPERRFGSIEKRDSFIRQMREVTEYLAKRYKVIFSPHVPEDISISQEVAAGISNTEVWDFGYFAFDHSDEAVGYYKFAEFVLAMRGHGQIVPIAFNTPVISLENHPKHRGLMENLGLIDYNVSLNQESFKEELKEKIQALEANYFDLKHKYEVINQGLRSETEKAWTEICQQIKR</sequence>
<dbReference type="KEGG" id="alm:AO498_14135"/>
<dbReference type="InterPro" id="IPR007345">
    <property type="entry name" value="Polysacch_pyruvyl_Trfase"/>
</dbReference>
<gene>
    <name evidence="3" type="ORF">AO498_14135</name>
</gene>
<protein>
    <recommendedName>
        <fullName evidence="2">Polysaccharide pyruvyl transferase domain-containing protein</fullName>
    </recommendedName>
</protein>
<dbReference type="PATRIC" id="fig|1727163.4.peg.2966"/>
<keyword evidence="1" id="KW-0175">Coiled coil</keyword>
<name>A0A142ER30_9BACT</name>
<keyword evidence="4" id="KW-1185">Reference proteome</keyword>
<evidence type="ECO:0000313" key="4">
    <source>
        <dbReference type="Proteomes" id="UP000073816"/>
    </source>
</evidence>
<dbReference type="Proteomes" id="UP000073816">
    <property type="component" value="Chromosome"/>
</dbReference>
<dbReference type="STRING" id="1727163.AO498_14135"/>
<reference evidence="3 4" key="2">
    <citation type="journal article" date="2016" name="Genome Announc.">
        <title>Complete Genome Sequence of Algoriphagus sp. Strain M8-2, Isolated from a Brackish Lake.</title>
        <authorList>
            <person name="Muraguchi Y."/>
            <person name="Kushimoto K."/>
            <person name="Ohtsubo Y."/>
            <person name="Suzuki T."/>
            <person name="Dohra H."/>
            <person name="Kimbara K."/>
            <person name="Shintani M."/>
        </authorList>
    </citation>
    <scope>NUCLEOTIDE SEQUENCE [LARGE SCALE GENOMIC DNA]</scope>
    <source>
        <strain evidence="3 4">M8-2</strain>
    </source>
</reference>
<dbReference type="AlphaFoldDB" id="A0A142ER30"/>
<dbReference type="PANTHER" id="PTHR36836:SF1">
    <property type="entry name" value="COLANIC ACID BIOSYNTHESIS PROTEIN WCAK"/>
    <property type="match status" value="1"/>
</dbReference>
<evidence type="ECO:0000313" key="3">
    <source>
        <dbReference type="EMBL" id="AMQ57585.1"/>
    </source>
</evidence>
<dbReference type="EMBL" id="CP012836">
    <property type="protein sequence ID" value="AMQ57585.1"/>
    <property type="molecule type" value="Genomic_DNA"/>
</dbReference>
<proteinExistence type="predicted"/>
<accession>A0A142ER30</accession>
<dbReference type="OrthoDB" id="2082405at2"/>